<protein>
    <submittedName>
        <fullName evidence="2">Uncharacterized protein</fullName>
    </submittedName>
</protein>
<name>A0A1L9UET6_ASPBC</name>
<keyword evidence="3" id="KW-1185">Reference proteome</keyword>
<organism evidence="2 3">
    <name type="scientific">Aspergillus brasiliensis (strain CBS 101740 / IMI 381727 / IBT 21946)</name>
    <dbReference type="NCBI Taxonomy" id="767769"/>
    <lineage>
        <taxon>Eukaryota</taxon>
        <taxon>Fungi</taxon>
        <taxon>Dikarya</taxon>
        <taxon>Ascomycota</taxon>
        <taxon>Pezizomycotina</taxon>
        <taxon>Eurotiomycetes</taxon>
        <taxon>Eurotiomycetidae</taxon>
        <taxon>Eurotiales</taxon>
        <taxon>Aspergillaceae</taxon>
        <taxon>Aspergillus</taxon>
        <taxon>Aspergillus subgen. Circumdati</taxon>
    </lineage>
</organism>
<dbReference type="VEuPathDB" id="FungiDB:ASPBRDRAFT_32050"/>
<evidence type="ECO:0000256" key="1">
    <source>
        <dbReference type="SAM" id="MobiDB-lite"/>
    </source>
</evidence>
<evidence type="ECO:0000313" key="2">
    <source>
        <dbReference type="EMBL" id="OJJ70176.1"/>
    </source>
</evidence>
<reference evidence="3" key="1">
    <citation type="journal article" date="2017" name="Genome Biol.">
        <title>Comparative genomics reveals high biological diversity and specific adaptations in the industrially and medically important fungal genus Aspergillus.</title>
        <authorList>
            <person name="de Vries R.P."/>
            <person name="Riley R."/>
            <person name="Wiebenga A."/>
            <person name="Aguilar-Osorio G."/>
            <person name="Amillis S."/>
            <person name="Uchima C.A."/>
            <person name="Anderluh G."/>
            <person name="Asadollahi M."/>
            <person name="Askin M."/>
            <person name="Barry K."/>
            <person name="Battaglia E."/>
            <person name="Bayram O."/>
            <person name="Benocci T."/>
            <person name="Braus-Stromeyer S.A."/>
            <person name="Caldana C."/>
            <person name="Canovas D."/>
            <person name="Cerqueira G.C."/>
            <person name="Chen F."/>
            <person name="Chen W."/>
            <person name="Choi C."/>
            <person name="Clum A."/>
            <person name="Dos Santos R.A."/>
            <person name="Damasio A.R."/>
            <person name="Diallinas G."/>
            <person name="Emri T."/>
            <person name="Fekete E."/>
            <person name="Flipphi M."/>
            <person name="Freyberg S."/>
            <person name="Gallo A."/>
            <person name="Gournas C."/>
            <person name="Habgood R."/>
            <person name="Hainaut M."/>
            <person name="Harispe M.L."/>
            <person name="Henrissat B."/>
            <person name="Hilden K.S."/>
            <person name="Hope R."/>
            <person name="Hossain A."/>
            <person name="Karabika E."/>
            <person name="Karaffa L."/>
            <person name="Karanyi Z."/>
            <person name="Krasevec N."/>
            <person name="Kuo A."/>
            <person name="Kusch H."/>
            <person name="LaButti K."/>
            <person name="Lagendijk E.L."/>
            <person name="Lapidus A."/>
            <person name="Levasseur A."/>
            <person name="Lindquist E."/>
            <person name="Lipzen A."/>
            <person name="Logrieco A.F."/>
            <person name="MacCabe A."/>
            <person name="Maekelae M.R."/>
            <person name="Malavazi I."/>
            <person name="Melin P."/>
            <person name="Meyer V."/>
            <person name="Mielnichuk N."/>
            <person name="Miskei M."/>
            <person name="Molnar A.P."/>
            <person name="Mule G."/>
            <person name="Ngan C.Y."/>
            <person name="Orejas M."/>
            <person name="Orosz E."/>
            <person name="Ouedraogo J.P."/>
            <person name="Overkamp K.M."/>
            <person name="Park H.-S."/>
            <person name="Perrone G."/>
            <person name="Piumi F."/>
            <person name="Punt P.J."/>
            <person name="Ram A.F."/>
            <person name="Ramon A."/>
            <person name="Rauscher S."/>
            <person name="Record E."/>
            <person name="Riano-Pachon D.M."/>
            <person name="Robert V."/>
            <person name="Roehrig J."/>
            <person name="Ruller R."/>
            <person name="Salamov A."/>
            <person name="Salih N.S."/>
            <person name="Samson R.A."/>
            <person name="Sandor E."/>
            <person name="Sanguinetti M."/>
            <person name="Schuetze T."/>
            <person name="Sepcic K."/>
            <person name="Shelest E."/>
            <person name="Sherlock G."/>
            <person name="Sophianopoulou V."/>
            <person name="Squina F.M."/>
            <person name="Sun H."/>
            <person name="Susca A."/>
            <person name="Todd R.B."/>
            <person name="Tsang A."/>
            <person name="Unkles S.E."/>
            <person name="van de Wiele N."/>
            <person name="van Rossen-Uffink D."/>
            <person name="Oliveira J.V."/>
            <person name="Vesth T.C."/>
            <person name="Visser J."/>
            <person name="Yu J.-H."/>
            <person name="Zhou M."/>
            <person name="Andersen M.R."/>
            <person name="Archer D.B."/>
            <person name="Baker S.E."/>
            <person name="Benoit I."/>
            <person name="Brakhage A.A."/>
            <person name="Braus G.H."/>
            <person name="Fischer R."/>
            <person name="Frisvad J.C."/>
            <person name="Goldman G.H."/>
            <person name="Houbraken J."/>
            <person name="Oakley B."/>
            <person name="Pocsi I."/>
            <person name="Scazzocchio C."/>
            <person name="Seiboth B."/>
            <person name="vanKuyk P.A."/>
            <person name="Wortman J."/>
            <person name="Dyer P.S."/>
            <person name="Grigoriev I.V."/>
        </authorList>
    </citation>
    <scope>NUCLEOTIDE SEQUENCE [LARGE SCALE GENOMIC DNA]</scope>
    <source>
        <strain evidence="3">CBS 101740 / IMI 381727 / IBT 21946</strain>
    </source>
</reference>
<evidence type="ECO:0000313" key="3">
    <source>
        <dbReference type="Proteomes" id="UP000184499"/>
    </source>
</evidence>
<dbReference type="GeneID" id="93575462"/>
<accession>A0A1L9UET6</accession>
<dbReference type="Proteomes" id="UP000184499">
    <property type="component" value="Unassembled WGS sequence"/>
</dbReference>
<dbReference type="OrthoDB" id="4506898at2759"/>
<proteinExistence type="predicted"/>
<dbReference type="EMBL" id="KV878687">
    <property type="protein sequence ID" value="OJJ70176.1"/>
    <property type="molecule type" value="Genomic_DNA"/>
</dbReference>
<dbReference type="AlphaFoldDB" id="A0A1L9UET6"/>
<gene>
    <name evidence="2" type="ORF">ASPBRDRAFT_32050</name>
</gene>
<dbReference type="RefSeq" id="XP_067477425.1">
    <property type="nucleotide sequence ID" value="XM_067622974.1"/>
</dbReference>
<sequence>MAALTSSHSPVPAQIGAKRNTTRKDGALVTKNSGKTEAICEVKKNLLRHTNQSTETLRFKLSRILRLLSEPQWPPVESCGYRGTRLRGSSLIRFWRAILCETHLRVILAAMDMTIANADEVTRPRSSTENNRKVEKPIFQYLPQEEGLSQGTVSKTRSTKLLGLFEPRAAECAHIRHICHSNTVRLRELFANRAREHNKKLLGYLEQEADIYEHHSNRERADPILGTYNSVYANNG</sequence>
<feature type="region of interest" description="Disordered" evidence="1">
    <location>
        <begin position="1"/>
        <end position="28"/>
    </location>
</feature>